<dbReference type="GO" id="GO:0005737">
    <property type="term" value="C:cytoplasm"/>
    <property type="evidence" value="ECO:0007669"/>
    <property type="project" value="UniProtKB-SubCell"/>
</dbReference>
<organism evidence="9 10">
    <name type="scientific">Reticulomyxa filosa</name>
    <dbReference type="NCBI Taxonomy" id="46433"/>
    <lineage>
        <taxon>Eukaryota</taxon>
        <taxon>Sar</taxon>
        <taxon>Rhizaria</taxon>
        <taxon>Retaria</taxon>
        <taxon>Foraminifera</taxon>
        <taxon>Monothalamids</taxon>
        <taxon>Reticulomyxidae</taxon>
        <taxon>Reticulomyxa</taxon>
    </lineage>
</organism>
<evidence type="ECO:0000256" key="2">
    <source>
        <dbReference type="ARBA" id="ARBA00004496"/>
    </source>
</evidence>
<accession>X6N347</accession>
<evidence type="ECO:0000256" key="4">
    <source>
        <dbReference type="ARBA" id="ARBA00022884"/>
    </source>
</evidence>
<dbReference type="EMBL" id="ASPP01012858">
    <property type="protein sequence ID" value="ETO20174.1"/>
    <property type="molecule type" value="Genomic_DNA"/>
</dbReference>
<evidence type="ECO:0000256" key="6">
    <source>
        <dbReference type="PROSITE-ProRule" id="PRU00176"/>
    </source>
</evidence>
<dbReference type="Proteomes" id="UP000023152">
    <property type="component" value="Unassembled WGS sequence"/>
</dbReference>
<evidence type="ECO:0000313" key="9">
    <source>
        <dbReference type="EMBL" id="ETO20174.1"/>
    </source>
</evidence>
<dbReference type="InterPro" id="IPR033744">
    <property type="entry name" value="RRM_RBM8"/>
</dbReference>
<evidence type="ECO:0000256" key="3">
    <source>
        <dbReference type="ARBA" id="ARBA00022490"/>
    </source>
</evidence>
<dbReference type="Gene3D" id="3.30.70.330">
    <property type="match status" value="1"/>
</dbReference>
<dbReference type="InterPro" id="IPR008111">
    <property type="entry name" value="RNA-bd_8"/>
</dbReference>
<dbReference type="PANTHER" id="PTHR45894">
    <property type="entry name" value="RNA-BINDING PROTEIN 8A"/>
    <property type="match status" value="1"/>
</dbReference>
<reference evidence="9 10" key="1">
    <citation type="journal article" date="2013" name="Curr. Biol.">
        <title>The Genome of the Foraminiferan Reticulomyxa filosa.</title>
        <authorList>
            <person name="Glockner G."/>
            <person name="Hulsmann N."/>
            <person name="Schleicher M."/>
            <person name="Noegel A.A."/>
            <person name="Eichinger L."/>
            <person name="Gallinger C."/>
            <person name="Pawlowski J."/>
            <person name="Sierra R."/>
            <person name="Euteneuer U."/>
            <person name="Pillet L."/>
            <person name="Moustafa A."/>
            <person name="Platzer M."/>
            <person name="Groth M."/>
            <person name="Szafranski K."/>
            <person name="Schliwa M."/>
        </authorList>
    </citation>
    <scope>NUCLEOTIDE SEQUENCE [LARGE SCALE GENOMIC DNA]</scope>
</reference>
<dbReference type="SUPFAM" id="SSF54928">
    <property type="entry name" value="RNA-binding domain, RBD"/>
    <property type="match status" value="1"/>
</dbReference>
<protein>
    <recommendedName>
        <fullName evidence="8">RRM domain-containing protein</fullName>
    </recommendedName>
</protein>
<evidence type="ECO:0000256" key="1">
    <source>
        <dbReference type="ARBA" id="ARBA00004123"/>
    </source>
</evidence>
<dbReference type="PROSITE" id="PS50102">
    <property type="entry name" value="RRM"/>
    <property type="match status" value="1"/>
</dbReference>
<dbReference type="InterPro" id="IPR035979">
    <property type="entry name" value="RBD_domain_sf"/>
</dbReference>
<keyword evidence="4 6" id="KW-0694">RNA-binding</keyword>
<dbReference type="InterPro" id="IPR000504">
    <property type="entry name" value="RRM_dom"/>
</dbReference>
<comment type="caution">
    <text evidence="9">The sequence shown here is derived from an EMBL/GenBank/DDBJ whole genome shotgun (WGS) entry which is preliminary data.</text>
</comment>
<comment type="subcellular location">
    <subcellularLocation>
        <location evidence="2">Cytoplasm</location>
    </subcellularLocation>
    <subcellularLocation>
        <location evidence="1">Nucleus</location>
    </subcellularLocation>
</comment>
<keyword evidence="3" id="KW-0963">Cytoplasm</keyword>
<feature type="region of interest" description="Disordered" evidence="7">
    <location>
        <begin position="15"/>
        <end position="45"/>
    </location>
</feature>
<dbReference type="InterPro" id="IPR012677">
    <property type="entry name" value="Nucleotide-bd_a/b_plait_sf"/>
</dbReference>
<dbReference type="OrthoDB" id="15688at2759"/>
<sequence>MSRADFEDLDVEIDDHSGKRKKGDGNVARKGRGHERSEDPFHYTKSGAFESVPHDKEDQDVQRCMQLLFFLFVCLFKTKIHMKAVEGYVLFVRGIHEEAKDDDVYEVFGEYGHIKQLHLNLDRLTGFVKGYALIEYATFKEAKSTKDNLDGAKILGREITVDWAFKKPPH</sequence>
<keyword evidence="10" id="KW-1185">Reference proteome</keyword>
<proteinExistence type="predicted"/>
<dbReference type="GO" id="GO:0005634">
    <property type="term" value="C:nucleus"/>
    <property type="evidence" value="ECO:0007669"/>
    <property type="project" value="UniProtKB-SubCell"/>
</dbReference>
<evidence type="ECO:0000256" key="5">
    <source>
        <dbReference type="ARBA" id="ARBA00023242"/>
    </source>
</evidence>
<feature type="domain" description="RRM" evidence="8">
    <location>
        <begin position="88"/>
        <end position="166"/>
    </location>
</feature>
<dbReference type="CDD" id="cd12324">
    <property type="entry name" value="RRM_RBM8"/>
    <property type="match status" value="1"/>
</dbReference>
<evidence type="ECO:0000256" key="7">
    <source>
        <dbReference type="SAM" id="MobiDB-lite"/>
    </source>
</evidence>
<keyword evidence="5" id="KW-0539">Nucleus</keyword>
<name>X6N347_RETFI</name>
<dbReference type="Pfam" id="PF00076">
    <property type="entry name" value="RRM_1"/>
    <property type="match status" value="1"/>
</dbReference>
<evidence type="ECO:0000313" key="10">
    <source>
        <dbReference type="Proteomes" id="UP000023152"/>
    </source>
</evidence>
<dbReference type="GO" id="GO:0006396">
    <property type="term" value="P:RNA processing"/>
    <property type="evidence" value="ECO:0007669"/>
    <property type="project" value="InterPro"/>
</dbReference>
<evidence type="ECO:0000259" key="8">
    <source>
        <dbReference type="PROSITE" id="PS50102"/>
    </source>
</evidence>
<dbReference type="GO" id="GO:0003729">
    <property type="term" value="F:mRNA binding"/>
    <property type="evidence" value="ECO:0007669"/>
    <property type="project" value="InterPro"/>
</dbReference>
<gene>
    <name evidence="9" type="ORF">RFI_17045</name>
</gene>
<dbReference type="SMART" id="SM00360">
    <property type="entry name" value="RRM"/>
    <property type="match status" value="1"/>
</dbReference>
<dbReference type="AlphaFoldDB" id="X6N347"/>